<name>A0ABV5WLY9_9BACI</name>
<proteinExistence type="inferred from homology"/>
<evidence type="ECO:0000256" key="6">
    <source>
        <dbReference type="ARBA" id="ARBA00022842"/>
    </source>
</evidence>
<organism evidence="7 8">
    <name type="scientific">Ectobacillus funiculus</name>
    <dbReference type="NCBI Taxonomy" id="137993"/>
    <lineage>
        <taxon>Bacteria</taxon>
        <taxon>Bacillati</taxon>
        <taxon>Bacillota</taxon>
        <taxon>Bacilli</taxon>
        <taxon>Bacillales</taxon>
        <taxon>Bacillaceae</taxon>
        <taxon>Ectobacillus</taxon>
    </lineage>
</organism>
<protein>
    <submittedName>
        <fullName evidence="7">KdsC family phosphatase</fullName>
    </submittedName>
</protein>
<dbReference type="CDD" id="cd01630">
    <property type="entry name" value="HAD_KDO-like"/>
    <property type="match status" value="1"/>
</dbReference>
<dbReference type="PANTHER" id="PTHR21485:SF3">
    <property type="entry name" value="N-ACYLNEURAMINATE CYTIDYLYLTRANSFERASE"/>
    <property type="match status" value="1"/>
</dbReference>
<comment type="subunit">
    <text evidence="3">Homotetramer.</text>
</comment>
<dbReference type="PIRSF" id="PIRSF006118">
    <property type="entry name" value="KDO8-P_Ptase"/>
    <property type="match status" value="1"/>
</dbReference>
<dbReference type="Gene3D" id="3.40.50.1000">
    <property type="entry name" value="HAD superfamily/HAD-like"/>
    <property type="match status" value="1"/>
</dbReference>
<dbReference type="RefSeq" id="WP_379951430.1">
    <property type="nucleotide sequence ID" value="NZ_JBHMAF010000189.1"/>
</dbReference>
<dbReference type="PANTHER" id="PTHR21485">
    <property type="entry name" value="HAD SUPERFAMILY MEMBERS CMAS AND KDSC"/>
    <property type="match status" value="1"/>
</dbReference>
<dbReference type="Proteomes" id="UP001589609">
    <property type="component" value="Unassembled WGS sequence"/>
</dbReference>
<keyword evidence="4" id="KW-0479">Metal-binding</keyword>
<dbReference type="NCBIfam" id="TIGR01662">
    <property type="entry name" value="HAD-SF-IIIA"/>
    <property type="match status" value="1"/>
</dbReference>
<keyword evidence="8" id="KW-1185">Reference proteome</keyword>
<dbReference type="NCBIfam" id="TIGR01670">
    <property type="entry name" value="KdsC-phosphatas"/>
    <property type="match status" value="1"/>
</dbReference>
<dbReference type="SFLD" id="SFLDG01138">
    <property type="entry name" value="C1.6.2:_Deoxy-d-mannose-octulo"/>
    <property type="match status" value="1"/>
</dbReference>
<comment type="similarity">
    <text evidence="2">Belongs to the KdsC family.</text>
</comment>
<dbReference type="Pfam" id="PF08282">
    <property type="entry name" value="Hydrolase_3"/>
    <property type="match status" value="1"/>
</dbReference>
<evidence type="ECO:0000256" key="2">
    <source>
        <dbReference type="ARBA" id="ARBA00005893"/>
    </source>
</evidence>
<evidence type="ECO:0000313" key="8">
    <source>
        <dbReference type="Proteomes" id="UP001589609"/>
    </source>
</evidence>
<accession>A0ABV5WLY9</accession>
<sequence length="174" mass="19265">MKKVKLLVLDVDGVLTDGKLYYGSSGEEYKSFHTQDGLGINLARHSGIKIALISGRSSNAVKKRAEELKIDVFYQGIHDKVQVLNEIMADFNINLENVCYMGDDLNDLPILQIVGYPAAPQNAVPLVKENARFVSKANGGEGAVRELIDHILTEGYDYKSLLHSYFNGTITFTQ</sequence>
<dbReference type="EMBL" id="JBHMAF010000189">
    <property type="protein sequence ID" value="MFB9761228.1"/>
    <property type="molecule type" value="Genomic_DNA"/>
</dbReference>
<dbReference type="SFLD" id="SFLDS00003">
    <property type="entry name" value="Haloacid_Dehalogenase"/>
    <property type="match status" value="1"/>
</dbReference>
<dbReference type="SUPFAM" id="SSF56784">
    <property type="entry name" value="HAD-like"/>
    <property type="match status" value="1"/>
</dbReference>
<evidence type="ECO:0000256" key="5">
    <source>
        <dbReference type="ARBA" id="ARBA00022801"/>
    </source>
</evidence>
<dbReference type="InterPro" id="IPR023214">
    <property type="entry name" value="HAD_sf"/>
</dbReference>
<evidence type="ECO:0000256" key="1">
    <source>
        <dbReference type="ARBA" id="ARBA00001946"/>
    </source>
</evidence>
<reference evidence="7 8" key="1">
    <citation type="submission" date="2024-09" db="EMBL/GenBank/DDBJ databases">
        <authorList>
            <person name="Sun Q."/>
            <person name="Mori K."/>
        </authorList>
    </citation>
    <scope>NUCLEOTIDE SEQUENCE [LARGE SCALE GENOMIC DNA]</scope>
    <source>
        <strain evidence="7 8">JCM 11201</strain>
    </source>
</reference>
<gene>
    <name evidence="7" type="ORF">ACFFMS_23540</name>
</gene>
<evidence type="ECO:0000256" key="3">
    <source>
        <dbReference type="ARBA" id="ARBA00011881"/>
    </source>
</evidence>
<comment type="caution">
    <text evidence="7">The sequence shown here is derived from an EMBL/GenBank/DDBJ whole genome shotgun (WGS) entry which is preliminary data.</text>
</comment>
<keyword evidence="6" id="KW-0460">Magnesium</keyword>
<keyword evidence="5" id="KW-0378">Hydrolase</keyword>
<evidence type="ECO:0000313" key="7">
    <source>
        <dbReference type="EMBL" id="MFB9761228.1"/>
    </source>
</evidence>
<dbReference type="InterPro" id="IPR010023">
    <property type="entry name" value="KdsC_fam"/>
</dbReference>
<dbReference type="InterPro" id="IPR050793">
    <property type="entry name" value="CMP-NeuNAc_synthase"/>
</dbReference>
<dbReference type="InterPro" id="IPR006549">
    <property type="entry name" value="HAD-SF_hydro_IIIA"/>
</dbReference>
<dbReference type="SFLD" id="SFLDG01136">
    <property type="entry name" value="C1.6:_Phosphoserine_Phosphatas"/>
    <property type="match status" value="1"/>
</dbReference>
<evidence type="ECO:0000256" key="4">
    <source>
        <dbReference type="ARBA" id="ARBA00022723"/>
    </source>
</evidence>
<dbReference type="InterPro" id="IPR036412">
    <property type="entry name" value="HAD-like_sf"/>
</dbReference>
<comment type="cofactor">
    <cofactor evidence="1">
        <name>Mg(2+)</name>
        <dbReference type="ChEBI" id="CHEBI:18420"/>
    </cofactor>
</comment>